<dbReference type="Pfam" id="PF20256">
    <property type="entry name" value="MoCoBD_2"/>
    <property type="match status" value="1"/>
</dbReference>
<dbReference type="PANTHER" id="PTHR11908">
    <property type="entry name" value="XANTHINE DEHYDROGENASE"/>
    <property type="match status" value="1"/>
</dbReference>
<sequence length="809" mass="84229">MNEQTTRSAESSPQIARQIAPLKFGVGQPVSRKEDPILLTGQGRYTDDLSMPGQAWAAVLRAPVAHGRIVRLDTAAAGALPGVLAVYTAADMDAAGYKGFRCGLPLKSADGTPLFAPSRPLMATDRVRFVGEAVAMAVAESEAAALDALEAIELEIEPLPAATDPAAAMAEGAAALHDDCPGNVCLDWRYGDGAAAEKAFAAAAHIARVRLENGRLAVAPMEPRAALGLWDAEAGRYVLHAGCQGAFGLRAGLAAQLDVKPEQVRVLVGHVGGSFGMKAAAYPEYIMVLHAAKALGRPVKWRDARSDSFLSDLGGRATVIEGALALDSEGRFLAVRVHHLAAMGAWLSAMGPAMPSVNMQKNLPGPYATPVMDIRTTCVFTNTGPIGPYRGAGRPEANYVMERLIDQAVRETGHDPVAIRRRNLVAPEAIPYAAPSGLTYDSGDFGHLLEAGLARSDWDGFDGRRAESAARGLLRGRGMACYLEVTAPPGKEMGGIRFEADGRVSLVTGTLDYGQGHASAFAQVVGDRLGIPFELMDLVQGDSDQLITGGGTGGSRSIMASGKALLAAADRVEENGRALAAHVLEAAIADIVFEPEGLGGTSGNPGMGGFRIAGTDRFVGLMDLAAWLREAQAGGTALPEAVPDSLDAALADDSPPMAFPNGCHVCELEIDPETGTVRIDRYTAVDDFGTVINPMLAEGQVHGGIVQGIGQCLTERMVYDGEGQLLSGSFMDYALPRADLVPRFDIAFHPVPATSNPLGAKGCGEAGVSGSLPAVMNAVNDALASRGAGPVDMPATPERIWAALAGPRG</sequence>
<keyword evidence="2" id="KW-0560">Oxidoreductase</keyword>
<evidence type="ECO:0000256" key="2">
    <source>
        <dbReference type="ARBA" id="ARBA00023002"/>
    </source>
</evidence>
<dbReference type="InterPro" id="IPR036856">
    <property type="entry name" value="Ald_Oxase/Xan_DH_a/b_sf"/>
</dbReference>
<keyword evidence="1" id="KW-0500">Molybdenum</keyword>
<evidence type="ECO:0000313" key="4">
    <source>
        <dbReference type="EMBL" id="MFC3225712.1"/>
    </source>
</evidence>
<protein>
    <submittedName>
        <fullName evidence="4">Xanthine dehydrogenase family protein molybdopterin-binding subunit</fullName>
    </submittedName>
</protein>
<keyword evidence="5" id="KW-1185">Reference proteome</keyword>
<reference evidence="5" key="1">
    <citation type="journal article" date="2019" name="Int. J. Syst. Evol. Microbiol.">
        <title>The Global Catalogue of Microorganisms (GCM) 10K type strain sequencing project: providing services to taxonomists for standard genome sequencing and annotation.</title>
        <authorList>
            <consortium name="The Broad Institute Genomics Platform"/>
            <consortium name="The Broad Institute Genome Sequencing Center for Infectious Disease"/>
            <person name="Wu L."/>
            <person name="Ma J."/>
        </authorList>
    </citation>
    <scope>NUCLEOTIDE SEQUENCE [LARGE SCALE GENOMIC DNA]</scope>
    <source>
        <strain evidence="5">KCTC 42964</strain>
    </source>
</reference>
<organism evidence="4 5">
    <name type="scientific">Marinibaculum pumilum</name>
    <dbReference type="NCBI Taxonomy" id="1766165"/>
    <lineage>
        <taxon>Bacteria</taxon>
        <taxon>Pseudomonadati</taxon>
        <taxon>Pseudomonadota</taxon>
        <taxon>Alphaproteobacteria</taxon>
        <taxon>Rhodospirillales</taxon>
        <taxon>Rhodospirillaceae</taxon>
        <taxon>Marinibaculum</taxon>
    </lineage>
</organism>
<dbReference type="Pfam" id="PF01315">
    <property type="entry name" value="Ald_Xan_dh_C"/>
    <property type="match status" value="1"/>
</dbReference>
<dbReference type="InterPro" id="IPR037165">
    <property type="entry name" value="AldOxase/xan_DH_Mopterin-bd_sf"/>
</dbReference>
<dbReference type="InterPro" id="IPR000674">
    <property type="entry name" value="Ald_Oxase/Xan_DH_a/b"/>
</dbReference>
<evidence type="ECO:0000313" key="5">
    <source>
        <dbReference type="Proteomes" id="UP001595528"/>
    </source>
</evidence>
<dbReference type="InterPro" id="IPR008274">
    <property type="entry name" value="AldOxase/xan_DH_MoCoBD1"/>
</dbReference>
<comment type="caution">
    <text evidence="4">The sequence shown here is derived from an EMBL/GenBank/DDBJ whole genome shotgun (WGS) entry which is preliminary data.</text>
</comment>
<proteinExistence type="predicted"/>
<dbReference type="InterPro" id="IPR016208">
    <property type="entry name" value="Ald_Oxase/xanthine_DH-like"/>
</dbReference>
<gene>
    <name evidence="4" type="ORF">ACFOGJ_00620</name>
</gene>
<dbReference type="SUPFAM" id="SSF54665">
    <property type="entry name" value="CO dehydrogenase molybdoprotein N-domain-like"/>
    <property type="match status" value="1"/>
</dbReference>
<dbReference type="Gene3D" id="3.30.365.10">
    <property type="entry name" value="Aldehyde oxidase/xanthine dehydrogenase, molybdopterin binding domain"/>
    <property type="match status" value="4"/>
</dbReference>
<dbReference type="RefSeq" id="WP_379897445.1">
    <property type="nucleotide sequence ID" value="NZ_JBHRTR010000004.1"/>
</dbReference>
<evidence type="ECO:0000259" key="3">
    <source>
        <dbReference type="SMART" id="SM01008"/>
    </source>
</evidence>
<dbReference type="InterPro" id="IPR046867">
    <property type="entry name" value="AldOxase/xan_DH_MoCoBD2"/>
</dbReference>
<dbReference type="Proteomes" id="UP001595528">
    <property type="component" value="Unassembled WGS sequence"/>
</dbReference>
<dbReference type="Pfam" id="PF02738">
    <property type="entry name" value="MoCoBD_1"/>
    <property type="match status" value="1"/>
</dbReference>
<evidence type="ECO:0000256" key="1">
    <source>
        <dbReference type="ARBA" id="ARBA00022505"/>
    </source>
</evidence>
<dbReference type="SUPFAM" id="SSF56003">
    <property type="entry name" value="Molybdenum cofactor-binding domain"/>
    <property type="match status" value="1"/>
</dbReference>
<name>A0ABV7KTP6_9PROT</name>
<accession>A0ABV7KTP6</accession>
<dbReference type="PANTHER" id="PTHR11908:SF132">
    <property type="entry name" value="ALDEHYDE OXIDASE 1-RELATED"/>
    <property type="match status" value="1"/>
</dbReference>
<dbReference type="Gene3D" id="3.90.1170.50">
    <property type="entry name" value="Aldehyde oxidase/xanthine dehydrogenase, a/b hammerhead"/>
    <property type="match status" value="1"/>
</dbReference>
<dbReference type="SMART" id="SM01008">
    <property type="entry name" value="Ald_Xan_dh_C"/>
    <property type="match status" value="1"/>
</dbReference>
<feature type="domain" description="Aldehyde oxidase/xanthine dehydrogenase a/b hammerhead" evidence="3">
    <location>
        <begin position="40"/>
        <end position="160"/>
    </location>
</feature>
<dbReference type="EMBL" id="JBHRTR010000004">
    <property type="protein sequence ID" value="MFC3225712.1"/>
    <property type="molecule type" value="Genomic_DNA"/>
</dbReference>